<keyword evidence="7" id="KW-1185">Reference proteome</keyword>
<dbReference type="InterPro" id="IPR003593">
    <property type="entry name" value="AAA+_ATPase"/>
</dbReference>
<dbReference type="PANTHER" id="PTHR43875">
    <property type="entry name" value="MALTODEXTRIN IMPORT ATP-BINDING PROTEIN MSMX"/>
    <property type="match status" value="1"/>
</dbReference>
<dbReference type="PROSITE" id="PS00211">
    <property type="entry name" value="ABC_TRANSPORTER_1"/>
    <property type="match status" value="1"/>
</dbReference>
<keyword evidence="3" id="KW-0547">Nucleotide-binding</keyword>
<feature type="domain" description="ABC transporter" evidence="5">
    <location>
        <begin position="4"/>
        <end position="234"/>
    </location>
</feature>
<dbReference type="GO" id="GO:0005524">
    <property type="term" value="F:ATP binding"/>
    <property type="evidence" value="ECO:0007669"/>
    <property type="project" value="UniProtKB-KW"/>
</dbReference>
<protein>
    <submittedName>
        <fullName evidence="6">ABC transporter ATP-binding protein</fullName>
    </submittedName>
</protein>
<dbReference type="InterPro" id="IPR012340">
    <property type="entry name" value="NA-bd_OB-fold"/>
</dbReference>
<dbReference type="InterPro" id="IPR015855">
    <property type="entry name" value="ABC_transpr_MalK-like"/>
</dbReference>
<accession>A0ABY9RHD1</accession>
<dbReference type="Proteomes" id="UP001181355">
    <property type="component" value="Chromosome"/>
</dbReference>
<dbReference type="InterPro" id="IPR047641">
    <property type="entry name" value="ABC_transpr_MalK/UgpC-like"/>
</dbReference>
<dbReference type="SUPFAM" id="SSF50331">
    <property type="entry name" value="MOP-like"/>
    <property type="match status" value="1"/>
</dbReference>
<dbReference type="RefSeq" id="WP_309482131.1">
    <property type="nucleotide sequence ID" value="NZ_CP133720.1"/>
</dbReference>
<reference evidence="6" key="1">
    <citation type="submission" date="2023-09" db="EMBL/GenBank/DDBJ databases">
        <title>Undibacterium sp. 20NA77.5 isolated from freshwater.</title>
        <authorList>
            <person name="Le V."/>
            <person name="Ko S.-R."/>
            <person name="Ahn C.-Y."/>
            <person name="Oh H.-M."/>
        </authorList>
    </citation>
    <scope>NUCLEOTIDE SEQUENCE</scope>
    <source>
        <strain evidence="6">20NA77.5</strain>
    </source>
</reference>
<dbReference type="Gene3D" id="3.40.50.300">
    <property type="entry name" value="P-loop containing nucleotide triphosphate hydrolases"/>
    <property type="match status" value="1"/>
</dbReference>
<evidence type="ECO:0000256" key="2">
    <source>
        <dbReference type="ARBA" id="ARBA00022475"/>
    </source>
</evidence>
<dbReference type="SMART" id="SM00382">
    <property type="entry name" value="AAA"/>
    <property type="match status" value="1"/>
</dbReference>
<dbReference type="InterPro" id="IPR017871">
    <property type="entry name" value="ABC_transporter-like_CS"/>
</dbReference>
<evidence type="ECO:0000256" key="3">
    <source>
        <dbReference type="ARBA" id="ARBA00022741"/>
    </source>
</evidence>
<dbReference type="CDD" id="cd03301">
    <property type="entry name" value="ABC_MalK_N"/>
    <property type="match status" value="1"/>
</dbReference>
<dbReference type="Gene3D" id="2.40.50.100">
    <property type="match status" value="1"/>
</dbReference>
<dbReference type="Gene3D" id="2.40.50.140">
    <property type="entry name" value="Nucleic acid-binding proteins"/>
    <property type="match status" value="1"/>
</dbReference>
<dbReference type="InterPro" id="IPR027417">
    <property type="entry name" value="P-loop_NTPase"/>
</dbReference>
<keyword evidence="2" id="KW-0472">Membrane</keyword>
<dbReference type="SUPFAM" id="SSF52540">
    <property type="entry name" value="P-loop containing nucleoside triphosphate hydrolases"/>
    <property type="match status" value="1"/>
</dbReference>
<evidence type="ECO:0000256" key="1">
    <source>
        <dbReference type="ARBA" id="ARBA00022448"/>
    </source>
</evidence>
<organism evidence="6 7">
    <name type="scientific">Undibacterium cyanobacteriorum</name>
    <dbReference type="NCBI Taxonomy" id="3073561"/>
    <lineage>
        <taxon>Bacteria</taxon>
        <taxon>Pseudomonadati</taxon>
        <taxon>Pseudomonadota</taxon>
        <taxon>Betaproteobacteria</taxon>
        <taxon>Burkholderiales</taxon>
        <taxon>Oxalobacteraceae</taxon>
        <taxon>Undibacterium</taxon>
    </lineage>
</organism>
<dbReference type="PROSITE" id="PS50893">
    <property type="entry name" value="ABC_TRANSPORTER_2"/>
    <property type="match status" value="1"/>
</dbReference>
<dbReference type="PANTHER" id="PTHR43875:SF1">
    <property type="entry name" value="OSMOPROTECTIVE COMPOUNDS UPTAKE ATP-BINDING PROTEIN GGTA"/>
    <property type="match status" value="1"/>
</dbReference>
<keyword evidence="2" id="KW-1003">Cell membrane</keyword>
<dbReference type="Pfam" id="PF00005">
    <property type="entry name" value="ABC_tran"/>
    <property type="match status" value="1"/>
</dbReference>
<keyword evidence="4 6" id="KW-0067">ATP-binding</keyword>
<sequence>MANVSIQNLGITLGGNAILRDLTLAVEPGEFLVLLGPSGCGKSTLLHAIAGLIDVSSGSIEIAGQDMTDADPSERNIGMVFQSYALYPTMSVEKNMSFGLRISGIAKDEIAKRIAHAAQILHLEPLLKRKPSELSGGQRQRVAIGRALVRQAAVYLFDEPLSNLDAKLRSSLRRELKLLHQQLKSTMIYVTHDQVEAMTLASRIVVMRSGEIQQIGTPAVVYEQPANQFVAGFLGSPAMNFISGEVDSQQQFRCPQLQLNLSNYAFKAGAVSTKISATLGVRAEQIKLHPQGAMQATVSLVEPMGNHQVLWLEMMSAVSPSSAAPLTLAAIANDGQTYTLGQQVRFDIDATRVSLFDPETELRL</sequence>
<dbReference type="Pfam" id="PF17912">
    <property type="entry name" value="OB_MalK"/>
    <property type="match status" value="1"/>
</dbReference>
<dbReference type="InterPro" id="IPR040582">
    <property type="entry name" value="OB_MalK-like"/>
</dbReference>
<dbReference type="InterPro" id="IPR003439">
    <property type="entry name" value="ABC_transporter-like_ATP-bd"/>
</dbReference>
<evidence type="ECO:0000259" key="5">
    <source>
        <dbReference type="PROSITE" id="PS50893"/>
    </source>
</evidence>
<dbReference type="InterPro" id="IPR008995">
    <property type="entry name" value="Mo/tungstate-bd_C_term_dom"/>
</dbReference>
<proteinExistence type="predicted"/>
<name>A0ABY9RHD1_9BURK</name>
<keyword evidence="1" id="KW-0813">Transport</keyword>
<evidence type="ECO:0000313" key="7">
    <source>
        <dbReference type="Proteomes" id="UP001181355"/>
    </source>
</evidence>
<gene>
    <name evidence="6" type="ORF">RF679_18665</name>
</gene>
<evidence type="ECO:0000313" key="6">
    <source>
        <dbReference type="EMBL" id="WMW80639.1"/>
    </source>
</evidence>
<evidence type="ECO:0000256" key="4">
    <source>
        <dbReference type="ARBA" id="ARBA00022840"/>
    </source>
</evidence>
<dbReference type="EMBL" id="CP133720">
    <property type="protein sequence ID" value="WMW80639.1"/>
    <property type="molecule type" value="Genomic_DNA"/>
</dbReference>